<keyword evidence="2" id="KW-1185">Reference proteome</keyword>
<gene>
    <name evidence="1" type="ORF">Sspor_16880</name>
</gene>
<reference evidence="2" key="1">
    <citation type="submission" date="2023-07" db="EMBL/GenBank/DDBJ databases">
        <title>Whole genome shotgun sequence of Streptomyces spororaveus NBRC 15456.</title>
        <authorList>
            <person name="Komaki H."/>
            <person name="Tamura T."/>
        </authorList>
    </citation>
    <scope>NUCLEOTIDE SEQUENCE [LARGE SCALE GENOMIC DNA]</scope>
    <source>
        <strain evidence="2">NBRC 15456</strain>
    </source>
</reference>
<protein>
    <recommendedName>
        <fullName evidence="3">Transposase</fullName>
    </recommendedName>
</protein>
<name>A0ABQ3T7I2_9ACTN</name>
<dbReference type="EMBL" id="BNED01000005">
    <property type="protein sequence ID" value="GHI76127.1"/>
    <property type="molecule type" value="Genomic_DNA"/>
</dbReference>
<evidence type="ECO:0000313" key="1">
    <source>
        <dbReference type="EMBL" id="GHI76127.1"/>
    </source>
</evidence>
<evidence type="ECO:0008006" key="3">
    <source>
        <dbReference type="Google" id="ProtNLM"/>
    </source>
</evidence>
<sequence length="126" mass="14022">MARAPAYRPTLVDPYPEHLRQRRSENPAVPVTHLLQEIRELGYTNSANLLVRYINQGRVEADHAALPPRKATGLLLTDPARQPDERRVLCDQLAAACSEMTALSTLVSEFARLLSQSQDNSTTVTD</sequence>
<organism evidence="1 2">
    <name type="scientific">Streptomyces spororaveus</name>
    <dbReference type="NCBI Taxonomy" id="284039"/>
    <lineage>
        <taxon>Bacteria</taxon>
        <taxon>Bacillati</taxon>
        <taxon>Actinomycetota</taxon>
        <taxon>Actinomycetes</taxon>
        <taxon>Kitasatosporales</taxon>
        <taxon>Streptomycetaceae</taxon>
        <taxon>Streptomyces</taxon>
    </lineage>
</organism>
<proteinExistence type="predicted"/>
<dbReference type="Proteomes" id="UP000608522">
    <property type="component" value="Unassembled WGS sequence"/>
</dbReference>
<evidence type="ECO:0000313" key="2">
    <source>
        <dbReference type="Proteomes" id="UP000608522"/>
    </source>
</evidence>
<comment type="caution">
    <text evidence="1">The sequence shown here is derived from an EMBL/GenBank/DDBJ whole genome shotgun (WGS) entry which is preliminary data.</text>
</comment>
<accession>A0ABQ3T7I2</accession>